<keyword evidence="3" id="KW-1185">Reference proteome</keyword>
<evidence type="ECO:0000313" key="2">
    <source>
        <dbReference type="EMBL" id="CCH61348.1"/>
    </source>
</evidence>
<organism evidence="2 3">
    <name type="scientific">Henningerozyma blattae (strain ATCC 34711 / CBS 6284 / DSM 70876 / NBRC 10599 / NRRL Y-10934 / UCD 77-7)</name>
    <name type="common">Yeast</name>
    <name type="synonym">Tetrapisispora blattae</name>
    <dbReference type="NCBI Taxonomy" id="1071380"/>
    <lineage>
        <taxon>Eukaryota</taxon>
        <taxon>Fungi</taxon>
        <taxon>Dikarya</taxon>
        <taxon>Ascomycota</taxon>
        <taxon>Saccharomycotina</taxon>
        <taxon>Saccharomycetes</taxon>
        <taxon>Saccharomycetales</taxon>
        <taxon>Saccharomycetaceae</taxon>
        <taxon>Henningerozyma</taxon>
    </lineage>
</organism>
<gene>
    <name evidence="2" type="primary">TBLA0E02940</name>
    <name evidence="2" type="ORF">TBLA_0E02940</name>
</gene>
<dbReference type="AlphaFoldDB" id="I2H4P6"/>
<dbReference type="KEGG" id="tbl:TBLA_0E02940"/>
<sequence>MTFSNFENTIHNDGSENGNNRRLLISNSSSSTARTTSSSSSSTASNASTTTAGSNVYYYMNYTPSTFSFNYSTPYPTPSPEESQFEELADYSGTTTVNSSQSETSTDDLSDVSTIIDTDHNINNESDNTSSSSSSHRADIETLSDLDFDKTVEEDEEDEKILDEVENEQYQKNTNKDNDDDEGGHYNNNNTNNNSNNTPVASNSTSIFDNTNRSNTINYRSKHFCCDTHKRSRSKVPKTYSFRNYCVIAGTLSPPPYDLYLFDTPPTKSTNFNERVENFFERGRDLHTHIHDELARGPTKKKAKTRVFFKVIKGDKIKSTIVTTNGSKLKTRVVYLNK</sequence>
<feature type="compositionally biased region" description="Low complexity" evidence="1">
    <location>
        <begin position="26"/>
        <end position="49"/>
    </location>
</feature>
<feature type="region of interest" description="Disordered" evidence="1">
    <location>
        <begin position="1"/>
        <end position="49"/>
    </location>
</feature>
<evidence type="ECO:0000313" key="3">
    <source>
        <dbReference type="Proteomes" id="UP000002866"/>
    </source>
</evidence>
<dbReference type="GeneID" id="14496421"/>
<dbReference type="RefSeq" id="XP_004180867.1">
    <property type="nucleotide sequence ID" value="XM_004180819.1"/>
</dbReference>
<dbReference type="EMBL" id="HE806320">
    <property type="protein sequence ID" value="CCH61348.1"/>
    <property type="molecule type" value="Genomic_DNA"/>
</dbReference>
<dbReference type="Proteomes" id="UP000002866">
    <property type="component" value="Chromosome 5"/>
</dbReference>
<feature type="region of interest" description="Disordered" evidence="1">
    <location>
        <begin position="92"/>
        <end position="111"/>
    </location>
</feature>
<name>I2H4P6_HENB6</name>
<dbReference type="InParanoid" id="I2H4P6"/>
<feature type="compositionally biased region" description="Polar residues" evidence="1">
    <location>
        <begin position="1"/>
        <end position="20"/>
    </location>
</feature>
<dbReference type="HOGENOM" id="CLU_821777_0_0_1"/>
<feature type="compositionally biased region" description="Low complexity" evidence="1">
    <location>
        <begin position="187"/>
        <end position="206"/>
    </location>
</feature>
<proteinExistence type="predicted"/>
<accession>I2H4P6</accession>
<reference evidence="2 3" key="1">
    <citation type="journal article" date="2011" name="Proc. Natl. Acad. Sci. U.S.A.">
        <title>Evolutionary erosion of yeast sex chromosomes by mating-type switching accidents.</title>
        <authorList>
            <person name="Gordon J.L."/>
            <person name="Armisen D."/>
            <person name="Proux-Wera E."/>
            <person name="Oheigeartaigh S.S."/>
            <person name="Byrne K.P."/>
            <person name="Wolfe K.H."/>
        </authorList>
    </citation>
    <scope>NUCLEOTIDE SEQUENCE [LARGE SCALE GENOMIC DNA]</scope>
    <source>
        <strain evidence="3">ATCC 34711 / CBS 6284 / DSM 70876 / NBRC 10599 / NRRL Y-10934 / UCD 77-7</strain>
    </source>
</reference>
<evidence type="ECO:0000256" key="1">
    <source>
        <dbReference type="SAM" id="MobiDB-lite"/>
    </source>
</evidence>
<feature type="region of interest" description="Disordered" evidence="1">
    <location>
        <begin position="117"/>
        <end position="213"/>
    </location>
</feature>
<feature type="compositionally biased region" description="Polar residues" evidence="1">
    <location>
        <begin position="92"/>
        <end position="104"/>
    </location>
</feature>
<feature type="compositionally biased region" description="Acidic residues" evidence="1">
    <location>
        <begin position="142"/>
        <end position="167"/>
    </location>
</feature>
<protein>
    <submittedName>
        <fullName evidence="2">Uncharacterized protein</fullName>
    </submittedName>
</protein>